<keyword evidence="1" id="KW-0812">Transmembrane</keyword>
<sequence>MSLMLPGALVTYLNQLGIKWPEGDEQKTFDYGKKWLEMGGTVKDAGHRGQAAGDQLDRSNQGDAASAFKKSYGAEKGPVKNSGKLATGLKLGGGVLYVAAGAILVLKIYAIVQLVQLMIKTLQAIAAAPSTFGASLKLIPVFQSLAKTAINGAIDKVIGELAGGKGGASNDSQNPTYGVFGDTMGDQVRMTDRLQQPSATTA</sequence>
<keyword evidence="1" id="KW-1133">Transmembrane helix</keyword>
<feature type="transmembrane region" description="Helical" evidence="1">
    <location>
        <begin position="94"/>
        <end position="112"/>
    </location>
</feature>
<dbReference type="OrthoDB" id="2677932at2"/>
<proteinExistence type="predicted"/>
<dbReference type="AlphaFoldDB" id="A0A255HB02"/>
<reference evidence="3 4" key="1">
    <citation type="submission" date="2017-07" db="EMBL/GenBank/DDBJ databases">
        <title>Draft whole genome sequences of clinical Proprionibacteriaceae strains.</title>
        <authorList>
            <person name="Bernier A.-M."/>
            <person name="Bernard K."/>
            <person name="Domingo M.-C."/>
        </authorList>
    </citation>
    <scope>NUCLEOTIDE SEQUENCE [LARGE SCALE GENOMIC DNA]</scope>
    <source>
        <strain evidence="3 4">NML 130396</strain>
    </source>
</reference>
<evidence type="ECO:0000313" key="3">
    <source>
        <dbReference type="EMBL" id="OYO24702.1"/>
    </source>
</evidence>
<dbReference type="RefSeq" id="WP_141211057.1">
    <property type="nucleotide sequence ID" value="NZ_NMVQ01000002.1"/>
</dbReference>
<protein>
    <recommendedName>
        <fullName evidence="2">Outer membrane channel protein CpnT-like N-terminal domain-containing protein</fullName>
    </recommendedName>
</protein>
<accession>A0A255HB02</accession>
<evidence type="ECO:0000256" key="1">
    <source>
        <dbReference type="SAM" id="Phobius"/>
    </source>
</evidence>
<dbReference type="EMBL" id="NMVQ01000002">
    <property type="protein sequence ID" value="OYO24702.1"/>
    <property type="molecule type" value="Genomic_DNA"/>
</dbReference>
<dbReference type="Proteomes" id="UP000216311">
    <property type="component" value="Unassembled WGS sequence"/>
</dbReference>
<gene>
    <name evidence="3" type="ORF">CGZ93_03150</name>
</gene>
<organism evidence="3 4">
    <name type="scientific">Enemella dayhoffiae</name>
    <dbReference type="NCBI Taxonomy" id="2016507"/>
    <lineage>
        <taxon>Bacteria</taxon>
        <taxon>Bacillati</taxon>
        <taxon>Actinomycetota</taxon>
        <taxon>Actinomycetes</taxon>
        <taxon>Propionibacteriales</taxon>
        <taxon>Propionibacteriaceae</taxon>
        <taxon>Enemella</taxon>
    </lineage>
</organism>
<name>A0A255HB02_9ACTN</name>
<evidence type="ECO:0000313" key="4">
    <source>
        <dbReference type="Proteomes" id="UP000216311"/>
    </source>
</evidence>
<dbReference type="InterPro" id="IPR057746">
    <property type="entry name" value="CpnT-like_N"/>
</dbReference>
<feature type="domain" description="Outer membrane channel protein CpnT-like N-terminal" evidence="2">
    <location>
        <begin position="14"/>
        <end position="137"/>
    </location>
</feature>
<comment type="caution">
    <text evidence="3">The sequence shown here is derived from an EMBL/GenBank/DDBJ whole genome shotgun (WGS) entry which is preliminary data.</text>
</comment>
<keyword evidence="1" id="KW-0472">Membrane</keyword>
<dbReference type="Pfam" id="PF25547">
    <property type="entry name" value="WXG100_2"/>
    <property type="match status" value="1"/>
</dbReference>
<evidence type="ECO:0000259" key="2">
    <source>
        <dbReference type="Pfam" id="PF25547"/>
    </source>
</evidence>
<keyword evidence="4" id="KW-1185">Reference proteome</keyword>